<protein>
    <submittedName>
        <fullName evidence="1">Uncharacterized protein</fullName>
    </submittedName>
</protein>
<sequence>MVMGITAKALAERFPRLFHMAEAGSWPSIERHGLLSTSALLDLFEVRGRPREALEACHRPESVRLQHARHGWAVIRDQKPMDDKGLSRCLGGGLTPTAWYRLLNAQVFFWLDSRRLDTLLEARAYRDRRQTVLTLDTACLLSRYEAQVRLSPINSGATKPFPQPRGPATFLPLSTYPFAEWDQKRKRKEPVVELTVQHSVPALQACVLRVEERGGGQPSRTLFER</sequence>
<reference evidence="2" key="1">
    <citation type="submission" date="2018-09" db="EMBL/GenBank/DDBJ databases">
        <authorList>
            <person name="Livingstone P.G."/>
            <person name="Whitworth D.E."/>
        </authorList>
    </citation>
    <scope>NUCLEOTIDE SEQUENCE [LARGE SCALE GENOMIC DNA]</scope>
    <source>
        <strain evidence="2">CA051B</strain>
    </source>
</reference>
<evidence type="ECO:0000313" key="2">
    <source>
        <dbReference type="Proteomes" id="UP000272888"/>
    </source>
</evidence>
<proteinExistence type="predicted"/>
<dbReference type="InterPro" id="IPR054271">
    <property type="entry name" value="DUF7002"/>
</dbReference>
<accession>A0A3A8QDN1</accession>
<organism evidence="1 2">
    <name type="scientific">Corallococcus llansteffanensis</name>
    <dbReference type="NCBI Taxonomy" id="2316731"/>
    <lineage>
        <taxon>Bacteria</taxon>
        <taxon>Pseudomonadati</taxon>
        <taxon>Myxococcota</taxon>
        <taxon>Myxococcia</taxon>
        <taxon>Myxococcales</taxon>
        <taxon>Cystobacterineae</taxon>
        <taxon>Myxococcaceae</taxon>
        <taxon>Corallococcus</taxon>
    </lineage>
</organism>
<name>A0A3A8QDN1_9BACT</name>
<keyword evidence="2" id="KW-1185">Reference proteome</keyword>
<dbReference type="Pfam" id="PF22531">
    <property type="entry name" value="DUF7002"/>
    <property type="match status" value="1"/>
</dbReference>
<dbReference type="Proteomes" id="UP000272888">
    <property type="component" value="Unassembled WGS sequence"/>
</dbReference>
<comment type="caution">
    <text evidence="1">The sequence shown here is derived from an EMBL/GenBank/DDBJ whole genome shotgun (WGS) entry which is preliminary data.</text>
</comment>
<gene>
    <name evidence="1" type="ORF">D7V93_05595</name>
</gene>
<evidence type="ECO:0000313" key="1">
    <source>
        <dbReference type="EMBL" id="RKH65701.1"/>
    </source>
</evidence>
<dbReference type="EMBL" id="RAWB01000035">
    <property type="protein sequence ID" value="RKH65701.1"/>
    <property type="molecule type" value="Genomic_DNA"/>
</dbReference>
<dbReference type="AlphaFoldDB" id="A0A3A8QDN1"/>